<evidence type="ECO:0000256" key="2">
    <source>
        <dbReference type="PROSITE-ProRule" id="PRU00176"/>
    </source>
</evidence>
<dbReference type="InterPro" id="IPR012677">
    <property type="entry name" value="Nucleotide-bd_a/b_plait_sf"/>
</dbReference>
<dbReference type="GO" id="GO:0008143">
    <property type="term" value="F:poly(A) binding"/>
    <property type="evidence" value="ECO:0007669"/>
    <property type="project" value="TreeGrafter"/>
</dbReference>
<protein>
    <submittedName>
        <fullName evidence="5">RNA-binding domain-containing protein</fullName>
    </submittedName>
</protein>
<evidence type="ECO:0000259" key="4">
    <source>
        <dbReference type="PROSITE" id="PS50102"/>
    </source>
</evidence>
<proteinExistence type="predicted"/>
<dbReference type="SMART" id="SM00360">
    <property type="entry name" value="RRM"/>
    <property type="match status" value="2"/>
</dbReference>
<dbReference type="PANTHER" id="PTHR23236">
    <property type="entry name" value="EUKARYOTIC TRANSLATION INITIATION FACTOR 4B/4H"/>
    <property type="match status" value="1"/>
</dbReference>
<sequence>MAESSNWRSARPAQREGNPYPPSSTSSWRRGDRSNRGPQQRDPRSSTRNRPEDLTVHRPERQQDDPATAEAIAEGRRIYLGNLMYSATPEDVERLLEQNNLIADYKSTHISVDHFTGRNPGYCFIEFGSKEAAEAAMATLEGVSMFNRPVKCRPCLPKGAVRRVDSDGAESRWGDWNGSSGGARSSFPSKTYHERSKAQEEGRQVYVGGLPRMLDQAENDVEMRDVFEGFEIVTISKRISPKAFTAPGADERRNFCFVDFASPEQAKAAVDAVDGSEYRGATIKVSLAVPRSERENRNERY</sequence>
<evidence type="ECO:0000256" key="3">
    <source>
        <dbReference type="SAM" id="MobiDB-lite"/>
    </source>
</evidence>
<evidence type="ECO:0000256" key="1">
    <source>
        <dbReference type="ARBA" id="ARBA00022884"/>
    </source>
</evidence>
<evidence type="ECO:0000313" key="5">
    <source>
        <dbReference type="EMBL" id="PVH91941.1"/>
    </source>
</evidence>
<dbReference type="CDD" id="cd00590">
    <property type="entry name" value="RRM_SF"/>
    <property type="match status" value="2"/>
</dbReference>
<dbReference type="PANTHER" id="PTHR23236:SF12">
    <property type="entry name" value="EUKARYOTIC INITIATION FACTOR 4B-RELATED"/>
    <property type="match status" value="1"/>
</dbReference>
<accession>A0A2V1D1R2</accession>
<dbReference type="Pfam" id="PF00076">
    <property type="entry name" value="RRM_1"/>
    <property type="match status" value="2"/>
</dbReference>
<feature type="compositionally biased region" description="Basic and acidic residues" evidence="3">
    <location>
        <begin position="191"/>
        <end position="200"/>
    </location>
</feature>
<evidence type="ECO:0000313" key="6">
    <source>
        <dbReference type="Proteomes" id="UP000244855"/>
    </source>
</evidence>
<dbReference type="STRING" id="97972.A0A2V1D1R2"/>
<dbReference type="PROSITE" id="PS50102">
    <property type="entry name" value="RRM"/>
    <property type="match status" value="2"/>
</dbReference>
<feature type="region of interest" description="Disordered" evidence="3">
    <location>
        <begin position="1"/>
        <end position="68"/>
    </location>
</feature>
<feature type="compositionally biased region" description="Basic and acidic residues" evidence="3">
    <location>
        <begin position="29"/>
        <end position="64"/>
    </location>
</feature>
<feature type="domain" description="RRM" evidence="4">
    <location>
        <begin position="76"/>
        <end position="157"/>
    </location>
</feature>
<dbReference type="SUPFAM" id="SSF54928">
    <property type="entry name" value="RNA-binding domain, RBD"/>
    <property type="match status" value="1"/>
</dbReference>
<keyword evidence="1 2" id="KW-0694">RNA-binding</keyword>
<dbReference type="OrthoDB" id="272703at2759"/>
<dbReference type="EMBL" id="KZ805751">
    <property type="protein sequence ID" value="PVH91941.1"/>
    <property type="molecule type" value="Genomic_DNA"/>
</dbReference>
<dbReference type="Gene3D" id="3.30.70.330">
    <property type="match status" value="2"/>
</dbReference>
<name>A0A2V1D1R2_9PLEO</name>
<feature type="region of interest" description="Disordered" evidence="3">
    <location>
        <begin position="167"/>
        <end position="200"/>
    </location>
</feature>
<organism evidence="5 6">
    <name type="scientific">Periconia macrospinosa</name>
    <dbReference type="NCBI Taxonomy" id="97972"/>
    <lineage>
        <taxon>Eukaryota</taxon>
        <taxon>Fungi</taxon>
        <taxon>Dikarya</taxon>
        <taxon>Ascomycota</taxon>
        <taxon>Pezizomycotina</taxon>
        <taxon>Dothideomycetes</taxon>
        <taxon>Pleosporomycetidae</taxon>
        <taxon>Pleosporales</taxon>
        <taxon>Massarineae</taxon>
        <taxon>Periconiaceae</taxon>
        <taxon>Periconia</taxon>
    </lineage>
</organism>
<feature type="domain" description="RRM" evidence="4">
    <location>
        <begin position="203"/>
        <end position="290"/>
    </location>
</feature>
<reference evidence="5 6" key="1">
    <citation type="journal article" date="2018" name="Sci. Rep.">
        <title>Comparative genomics provides insights into the lifestyle and reveals functional heterogeneity of dark septate endophytic fungi.</title>
        <authorList>
            <person name="Knapp D.G."/>
            <person name="Nemeth J.B."/>
            <person name="Barry K."/>
            <person name="Hainaut M."/>
            <person name="Henrissat B."/>
            <person name="Johnson J."/>
            <person name="Kuo A."/>
            <person name="Lim J.H.P."/>
            <person name="Lipzen A."/>
            <person name="Nolan M."/>
            <person name="Ohm R.A."/>
            <person name="Tamas L."/>
            <person name="Grigoriev I.V."/>
            <person name="Spatafora J.W."/>
            <person name="Nagy L.G."/>
            <person name="Kovacs G.M."/>
        </authorList>
    </citation>
    <scope>NUCLEOTIDE SEQUENCE [LARGE SCALE GENOMIC DNA]</scope>
    <source>
        <strain evidence="5 6">DSE2036</strain>
    </source>
</reference>
<dbReference type="Proteomes" id="UP000244855">
    <property type="component" value="Unassembled WGS sequence"/>
</dbReference>
<keyword evidence="6" id="KW-1185">Reference proteome</keyword>
<dbReference type="InterPro" id="IPR000504">
    <property type="entry name" value="RRM_dom"/>
</dbReference>
<gene>
    <name evidence="5" type="ORF">DM02DRAFT_620223</name>
</gene>
<dbReference type="AlphaFoldDB" id="A0A2V1D1R2"/>
<dbReference type="InterPro" id="IPR035979">
    <property type="entry name" value="RBD_domain_sf"/>
</dbReference>